<reference evidence="1" key="1">
    <citation type="journal article" date="2023" name="IMA Fungus">
        <title>Comparative genomic study of the Penicillium genus elucidates a diverse pangenome and 15 lateral gene transfer events.</title>
        <authorList>
            <person name="Petersen C."/>
            <person name="Sorensen T."/>
            <person name="Nielsen M.R."/>
            <person name="Sondergaard T.E."/>
            <person name="Sorensen J.L."/>
            <person name="Fitzpatrick D.A."/>
            <person name="Frisvad J.C."/>
            <person name="Nielsen K.L."/>
        </authorList>
    </citation>
    <scope>NUCLEOTIDE SEQUENCE</scope>
    <source>
        <strain evidence="1">IBT 12815</strain>
    </source>
</reference>
<evidence type="ECO:0000313" key="2">
    <source>
        <dbReference type="Proteomes" id="UP001213799"/>
    </source>
</evidence>
<name>A0AAD6E8X8_9EURO</name>
<dbReference type="Pfam" id="PF13637">
    <property type="entry name" value="Ank_4"/>
    <property type="match status" value="1"/>
</dbReference>
<dbReference type="InterPro" id="IPR036770">
    <property type="entry name" value="Ankyrin_rpt-contain_sf"/>
</dbReference>
<evidence type="ECO:0000313" key="1">
    <source>
        <dbReference type="EMBL" id="KAJ5604183.1"/>
    </source>
</evidence>
<dbReference type="AlphaFoldDB" id="A0AAD6E8X8"/>
<dbReference type="RefSeq" id="XP_056753981.1">
    <property type="nucleotide sequence ID" value="XM_056898196.1"/>
</dbReference>
<dbReference type="SUPFAM" id="SSF48403">
    <property type="entry name" value="Ankyrin repeat"/>
    <property type="match status" value="1"/>
</dbReference>
<protein>
    <recommendedName>
        <fullName evidence="3">Ankyrin repeat protein</fullName>
    </recommendedName>
</protein>
<gene>
    <name evidence="1" type="ORF">N7537_007139</name>
</gene>
<comment type="caution">
    <text evidence="1">The sequence shown here is derived from an EMBL/GenBank/DDBJ whole genome shotgun (WGS) entry which is preliminary data.</text>
</comment>
<accession>A0AAD6E8X8</accession>
<sequence length="61" mass="7145">MHGHYDMVESLIEKGADPNLDWQFSTRDYAEWFFYSTIGFVLHFEHVEIVKLLLAKGALDL</sequence>
<organism evidence="1 2">
    <name type="scientific">Penicillium hordei</name>
    <dbReference type="NCBI Taxonomy" id="40994"/>
    <lineage>
        <taxon>Eukaryota</taxon>
        <taxon>Fungi</taxon>
        <taxon>Dikarya</taxon>
        <taxon>Ascomycota</taxon>
        <taxon>Pezizomycotina</taxon>
        <taxon>Eurotiomycetes</taxon>
        <taxon>Eurotiomycetidae</taxon>
        <taxon>Eurotiales</taxon>
        <taxon>Aspergillaceae</taxon>
        <taxon>Penicillium</taxon>
    </lineage>
</organism>
<dbReference type="Proteomes" id="UP001213799">
    <property type="component" value="Unassembled WGS sequence"/>
</dbReference>
<dbReference type="GeneID" id="81588438"/>
<keyword evidence="2" id="KW-1185">Reference proteome</keyword>
<dbReference type="Gene3D" id="1.25.40.20">
    <property type="entry name" value="Ankyrin repeat-containing domain"/>
    <property type="match status" value="1"/>
</dbReference>
<dbReference type="InterPro" id="IPR002110">
    <property type="entry name" value="Ankyrin_rpt"/>
</dbReference>
<dbReference type="EMBL" id="JAQJAE010000003">
    <property type="protein sequence ID" value="KAJ5604183.1"/>
    <property type="molecule type" value="Genomic_DNA"/>
</dbReference>
<reference evidence="1" key="2">
    <citation type="submission" date="2023-01" db="EMBL/GenBank/DDBJ databases">
        <authorList>
            <person name="Petersen C."/>
        </authorList>
    </citation>
    <scope>NUCLEOTIDE SEQUENCE</scope>
    <source>
        <strain evidence="1">IBT 12815</strain>
    </source>
</reference>
<evidence type="ECO:0008006" key="3">
    <source>
        <dbReference type="Google" id="ProtNLM"/>
    </source>
</evidence>
<proteinExistence type="predicted"/>